<organism evidence="1 2">
    <name type="scientific">Mangrovibacterium marinum</name>
    <dbReference type="NCBI Taxonomy" id="1639118"/>
    <lineage>
        <taxon>Bacteria</taxon>
        <taxon>Pseudomonadati</taxon>
        <taxon>Bacteroidota</taxon>
        <taxon>Bacteroidia</taxon>
        <taxon>Marinilabiliales</taxon>
        <taxon>Prolixibacteraceae</taxon>
        <taxon>Mangrovibacterium</taxon>
    </lineage>
</organism>
<protein>
    <submittedName>
        <fullName evidence="1">Uncharacterized protein</fullName>
    </submittedName>
</protein>
<accession>A0A2T5BXC9</accession>
<dbReference type="RefSeq" id="WP_107823796.1">
    <property type="nucleotide sequence ID" value="NZ_OY782574.1"/>
</dbReference>
<name>A0A2T5BXC9_9BACT</name>
<evidence type="ECO:0000313" key="1">
    <source>
        <dbReference type="EMBL" id="PTN04788.1"/>
    </source>
</evidence>
<dbReference type="AlphaFoldDB" id="A0A2T5BXC9"/>
<proteinExistence type="predicted"/>
<comment type="caution">
    <text evidence="1">The sequence shown here is derived from an EMBL/GenBank/DDBJ whole genome shotgun (WGS) entry which is preliminary data.</text>
</comment>
<dbReference type="OrthoDB" id="9828294at2"/>
<dbReference type="Proteomes" id="UP000243525">
    <property type="component" value="Unassembled WGS sequence"/>
</dbReference>
<keyword evidence="2" id="KW-1185">Reference proteome</keyword>
<evidence type="ECO:0000313" key="2">
    <source>
        <dbReference type="Proteomes" id="UP000243525"/>
    </source>
</evidence>
<gene>
    <name evidence="1" type="ORF">C8N47_1296</name>
</gene>
<dbReference type="EMBL" id="QAAD01000029">
    <property type="protein sequence ID" value="PTN04788.1"/>
    <property type="molecule type" value="Genomic_DNA"/>
</dbReference>
<reference evidence="1 2" key="1">
    <citation type="submission" date="2018-04" db="EMBL/GenBank/DDBJ databases">
        <title>Genomic Encyclopedia of Archaeal and Bacterial Type Strains, Phase II (KMG-II): from individual species to whole genera.</title>
        <authorList>
            <person name="Goeker M."/>
        </authorList>
    </citation>
    <scope>NUCLEOTIDE SEQUENCE [LARGE SCALE GENOMIC DNA]</scope>
    <source>
        <strain evidence="1 2">DSM 28823</strain>
    </source>
</reference>
<sequence>MSFNADLYNQEFIDKYFRGWIGLSFDLPADPEAETMALNLEFNSKCNATAALLFIYRWQVFSAGKRLRFSMVEEADGQLSCYFYTPGYPYRKLGRFQKNINFDKLRRFVELQQKYPAYRILTRFADQNFDVCEADTQNIIIFLDSLTYRKREKVKKGELEYE</sequence>